<dbReference type="GO" id="GO:0043139">
    <property type="term" value="F:5'-3' DNA helicase activity"/>
    <property type="evidence" value="ECO:0007669"/>
    <property type="project" value="UniProtKB-EC"/>
</dbReference>
<dbReference type="GO" id="GO:0016887">
    <property type="term" value="F:ATP hydrolysis activity"/>
    <property type="evidence" value="ECO:0007669"/>
    <property type="project" value="RHEA"/>
</dbReference>
<name>A0A015I9X7_RHIIW</name>
<reference evidence="4 5" key="1">
    <citation type="submission" date="2014-02" db="EMBL/GenBank/DDBJ databases">
        <title>Single nucleus genome sequencing reveals high similarity among nuclei of an endomycorrhizal fungus.</title>
        <authorList>
            <person name="Lin K."/>
            <person name="Geurts R."/>
            <person name="Zhang Z."/>
            <person name="Limpens E."/>
            <person name="Saunders D.G."/>
            <person name="Mu D."/>
            <person name="Pang E."/>
            <person name="Cao H."/>
            <person name="Cha H."/>
            <person name="Lin T."/>
            <person name="Zhou Q."/>
            <person name="Shang Y."/>
            <person name="Li Y."/>
            <person name="Ivanov S."/>
            <person name="Sharma T."/>
            <person name="Velzen R.V."/>
            <person name="Ruijter N.D."/>
            <person name="Aanen D.K."/>
            <person name="Win J."/>
            <person name="Kamoun S."/>
            <person name="Bisseling T."/>
            <person name="Huang S."/>
        </authorList>
    </citation>
    <scope>NUCLEOTIDE SEQUENCE [LARGE SCALE GENOMIC DNA]</scope>
    <source>
        <strain evidence="5">DAOM197198w</strain>
    </source>
</reference>
<dbReference type="GO" id="GO:0006310">
    <property type="term" value="P:DNA recombination"/>
    <property type="evidence" value="ECO:0007669"/>
    <property type="project" value="UniProtKB-KW"/>
</dbReference>
<comment type="catalytic activity">
    <reaction evidence="1">
        <text>ATP + H2O = ADP + phosphate + H(+)</text>
        <dbReference type="Rhea" id="RHEA:13065"/>
        <dbReference type="ChEBI" id="CHEBI:15377"/>
        <dbReference type="ChEBI" id="CHEBI:15378"/>
        <dbReference type="ChEBI" id="CHEBI:30616"/>
        <dbReference type="ChEBI" id="CHEBI:43474"/>
        <dbReference type="ChEBI" id="CHEBI:456216"/>
        <dbReference type="EC" id="5.6.2.3"/>
    </reaction>
</comment>
<gene>
    <name evidence="4" type="ORF">RirG_238570</name>
</gene>
<dbReference type="HOGENOM" id="CLU_001324_14_3_1"/>
<dbReference type="GO" id="GO:0006281">
    <property type="term" value="P:DNA repair"/>
    <property type="evidence" value="ECO:0007669"/>
    <property type="project" value="UniProtKB-KW"/>
</dbReference>
<keyword evidence="1" id="KW-0233">DNA recombination</keyword>
<feature type="domain" description="DNA helicase Pif1-like DEAD-box helicase" evidence="3">
    <location>
        <begin position="54"/>
        <end position="238"/>
    </location>
</feature>
<dbReference type="SUPFAM" id="SSF52540">
    <property type="entry name" value="P-loop containing nucleoside triphosphate hydrolases"/>
    <property type="match status" value="2"/>
</dbReference>
<keyword evidence="1" id="KW-0547">Nucleotide-binding</keyword>
<evidence type="ECO:0000259" key="3">
    <source>
        <dbReference type="Pfam" id="PF05970"/>
    </source>
</evidence>
<evidence type="ECO:0000256" key="1">
    <source>
        <dbReference type="RuleBase" id="RU363044"/>
    </source>
</evidence>
<keyword evidence="1" id="KW-0378">Hydrolase</keyword>
<dbReference type="Pfam" id="PF01443">
    <property type="entry name" value="Viral_helicase1"/>
    <property type="match status" value="1"/>
</dbReference>
<comment type="cofactor">
    <cofactor evidence="1">
        <name>Mg(2+)</name>
        <dbReference type="ChEBI" id="CHEBI:18420"/>
    </cofactor>
</comment>
<evidence type="ECO:0000313" key="4">
    <source>
        <dbReference type="EMBL" id="EXX54012.1"/>
    </source>
</evidence>
<dbReference type="InterPro" id="IPR027417">
    <property type="entry name" value="P-loop_NTPase"/>
</dbReference>
<dbReference type="GO" id="GO:0005524">
    <property type="term" value="F:ATP binding"/>
    <property type="evidence" value="ECO:0007669"/>
    <property type="project" value="UniProtKB-KW"/>
</dbReference>
<dbReference type="PANTHER" id="PTHR47642:SF6">
    <property type="entry name" value="ATP-DEPENDENT DNA HELICASE"/>
    <property type="match status" value="1"/>
</dbReference>
<dbReference type="STRING" id="1432141.A0A015I9X7"/>
<keyword evidence="1" id="KW-0347">Helicase</keyword>
<accession>A0A015I9X7</accession>
<dbReference type="InterPro" id="IPR027351">
    <property type="entry name" value="(+)RNA_virus_helicase_core_dom"/>
</dbReference>
<dbReference type="PANTHER" id="PTHR47642">
    <property type="entry name" value="ATP-DEPENDENT DNA HELICASE"/>
    <property type="match status" value="1"/>
</dbReference>
<protein>
    <recommendedName>
        <fullName evidence="1">ATP-dependent DNA helicase</fullName>
        <ecNumber evidence="1">5.6.2.3</ecNumber>
    </recommendedName>
</protein>
<keyword evidence="1" id="KW-0067">ATP-binding</keyword>
<feature type="domain" description="(+)RNA virus helicase C-terminal" evidence="2">
    <location>
        <begin position="330"/>
        <end position="450"/>
    </location>
</feature>
<dbReference type="Proteomes" id="UP000022910">
    <property type="component" value="Unassembled WGS sequence"/>
</dbReference>
<dbReference type="InterPro" id="IPR010285">
    <property type="entry name" value="DNA_helicase_pif1-like_DEAD"/>
</dbReference>
<dbReference type="CDD" id="cd18809">
    <property type="entry name" value="SF1_C_RecD"/>
    <property type="match status" value="1"/>
</dbReference>
<sequence>MQSNIHKYTQGYHNLINNLITTLHTDLQSIIGNQLISLLQQPNLSTKFSSMIFSEDQYKIFNILTNSWGQQELSKHPYFFLTGLAGTGKSFMIQQIVNFLKVKNIRYLLIAPTGVAAQNVGGQTIHSALHIRNTQTYFETLSHYNEQQQIELSQIDAIIIEEVSMVSSILLSFISKLFAKIHKKSVPFGGIQTLLIGDLAQLPPVNGKQVFYAPEWQEFFPLFLTTSHRQHNDKLFYNILQEMRVGILSSQTINLINEKVLSYQNNTSINTTYICGFRHEADSINNLICGFLPIFENISSGSLISVAVDYLNNIECEPKEYDKQFRHHTNLPSELTIREGARVMFLTNKLFNENLCNGSIGVVTKLIDEDNIEVAFPIDSGINQVIVKKMTAYFELNGAPAQRTQFPLQNAFALTVHKTQGLTLPHATISLDEQMFANGQAYVAMSRATSWQNIEIRSFNPNAIKVDNEMLAELNRLQQKFNDFHSLYL</sequence>
<dbReference type="Pfam" id="PF05970">
    <property type="entry name" value="PIF1"/>
    <property type="match status" value="1"/>
</dbReference>
<dbReference type="GO" id="GO:0000723">
    <property type="term" value="P:telomere maintenance"/>
    <property type="evidence" value="ECO:0007669"/>
    <property type="project" value="InterPro"/>
</dbReference>
<evidence type="ECO:0000259" key="2">
    <source>
        <dbReference type="Pfam" id="PF01443"/>
    </source>
</evidence>
<keyword evidence="1" id="KW-0234">DNA repair</keyword>
<dbReference type="EMBL" id="JEMT01028663">
    <property type="protein sequence ID" value="EXX54012.1"/>
    <property type="molecule type" value="Genomic_DNA"/>
</dbReference>
<dbReference type="Gene3D" id="3.40.50.300">
    <property type="entry name" value="P-loop containing nucleotide triphosphate hydrolases"/>
    <property type="match status" value="2"/>
</dbReference>
<evidence type="ECO:0000313" key="5">
    <source>
        <dbReference type="Proteomes" id="UP000022910"/>
    </source>
</evidence>
<dbReference type="AlphaFoldDB" id="A0A015I9X7"/>
<dbReference type="OrthoDB" id="2325450at2759"/>
<comment type="caution">
    <text evidence="4">The sequence shown here is derived from an EMBL/GenBank/DDBJ whole genome shotgun (WGS) entry which is preliminary data.</text>
</comment>
<keyword evidence="5" id="KW-1185">Reference proteome</keyword>
<dbReference type="InterPro" id="IPR051055">
    <property type="entry name" value="PIF1_helicase"/>
</dbReference>
<comment type="similarity">
    <text evidence="1">Belongs to the helicase family.</text>
</comment>
<organism evidence="4 5">
    <name type="scientific">Rhizophagus irregularis (strain DAOM 197198w)</name>
    <name type="common">Glomus intraradices</name>
    <dbReference type="NCBI Taxonomy" id="1432141"/>
    <lineage>
        <taxon>Eukaryota</taxon>
        <taxon>Fungi</taxon>
        <taxon>Fungi incertae sedis</taxon>
        <taxon>Mucoromycota</taxon>
        <taxon>Glomeromycotina</taxon>
        <taxon>Glomeromycetes</taxon>
        <taxon>Glomerales</taxon>
        <taxon>Glomeraceae</taxon>
        <taxon>Rhizophagus</taxon>
    </lineage>
</organism>
<keyword evidence="1" id="KW-0227">DNA damage</keyword>
<dbReference type="EC" id="5.6.2.3" evidence="1"/>
<proteinExistence type="inferred from homology"/>